<name>A0A1Z4KQY4_ANAVA</name>
<dbReference type="Proteomes" id="UP000217507">
    <property type="component" value="Chromosome"/>
</dbReference>
<dbReference type="GO" id="GO:0043571">
    <property type="term" value="P:maintenance of CRISPR repeat elements"/>
    <property type="evidence" value="ECO:0007669"/>
    <property type="project" value="UniProtKB-UniRule"/>
</dbReference>
<evidence type="ECO:0000256" key="3">
    <source>
        <dbReference type="ARBA" id="ARBA00022759"/>
    </source>
</evidence>
<evidence type="ECO:0000256" key="5">
    <source>
        <dbReference type="ARBA" id="ARBA00022842"/>
    </source>
</evidence>
<dbReference type="InterPro" id="IPR002729">
    <property type="entry name" value="CRISPR-assoc_Cas1"/>
</dbReference>
<comment type="subunit">
    <text evidence="9 10">Homodimer, forms a heterotetramer with a Cas2 homodimer.</text>
</comment>
<dbReference type="InterPro" id="IPR050646">
    <property type="entry name" value="Cas1"/>
</dbReference>
<sequence>MTTLYLTEPGTILRYRNESLIIMKQEKSHNCRLAEITLIVVLPGVQLTDVVISQLLDRGIETIFLRQDGQFRGRLQGHFATNMTIRLAQYRTVETTFGMALAQKLVIGKVRNQRVLLQRRNRATNGQISELTEAIDLISVYASQLNNTTTPLNRNELMGVEGICARTYYQALKHWFPTQWNFNGRNRRPPLDPINALLSWGYGVLLARVFSACVQAGLDPYLGFFHAIEPYRPNLVLDLMEEFRPVVVDQAVISLIQSDLLTQEDFQPSPDGVGIWLGTMGKKLLLGELERRFRTSVLYPPQNRQLSLNQILLEQARSLGRCLLQSKLDYEAFVIK</sequence>
<evidence type="ECO:0000256" key="2">
    <source>
        <dbReference type="ARBA" id="ARBA00022723"/>
    </source>
</evidence>
<dbReference type="InterPro" id="IPR042211">
    <property type="entry name" value="CRISPR-assoc_Cas1_N"/>
</dbReference>
<keyword evidence="5 10" id="KW-0460">Magnesium</keyword>
<dbReference type="EMBL" id="AP018216">
    <property type="protein sequence ID" value="BAY71347.1"/>
    <property type="molecule type" value="Genomic_DNA"/>
</dbReference>
<evidence type="ECO:0000313" key="12">
    <source>
        <dbReference type="Proteomes" id="UP000217507"/>
    </source>
</evidence>
<evidence type="ECO:0000256" key="10">
    <source>
        <dbReference type="HAMAP-Rule" id="MF_01470"/>
    </source>
</evidence>
<keyword evidence="6 10" id="KW-0051">Antiviral defense</keyword>
<keyword evidence="4 10" id="KW-0378">Hydrolase</keyword>
<proteinExistence type="inferred from homology"/>
<gene>
    <name evidence="10" type="primary">cas1</name>
    <name evidence="11" type="ORF">NIES23_41640</name>
</gene>
<keyword evidence="7 10" id="KW-0238">DNA-binding</keyword>
<evidence type="ECO:0000256" key="6">
    <source>
        <dbReference type="ARBA" id="ARBA00023118"/>
    </source>
</evidence>
<feature type="binding site" evidence="10">
    <location>
        <position position="241"/>
    </location>
    <ligand>
        <name>Mn(2+)</name>
        <dbReference type="ChEBI" id="CHEBI:29035"/>
    </ligand>
</feature>
<dbReference type="Pfam" id="PF01867">
    <property type="entry name" value="Cas_Cas1"/>
    <property type="match status" value="1"/>
</dbReference>
<accession>A0A1Z4KQY4</accession>
<keyword evidence="3 10" id="KW-0255">Endonuclease</keyword>
<evidence type="ECO:0000256" key="7">
    <source>
        <dbReference type="ARBA" id="ARBA00023125"/>
    </source>
</evidence>
<evidence type="ECO:0000256" key="9">
    <source>
        <dbReference type="ARBA" id="ARBA00038592"/>
    </source>
</evidence>
<dbReference type="EC" id="3.1.-.-" evidence="10"/>
<dbReference type="PANTHER" id="PTHR34353">
    <property type="entry name" value="CRISPR-ASSOCIATED ENDONUCLEASE CAS1 1"/>
    <property type="match status" value="1"/>
</dbReference>
<dbReference type="GO" id="GO:0004519">
    <property type="term" value="F:endonuclease activity"/>
    <property type="evidence" value="ECO:0007669"/>
    <property type="project" value="UniProtKB-UniRule"/>
</dbReference>
<dbReference type="GO" id="GO:0046872">
    <property type="term" value="F:metal ion binding"/>
    <property type="evidence" value="ECO:0007669"/>
    <property type="project" value="UniProtKB-UniRule"/>
</dbReference>
<comment type="function">
    <text evidence="10">CRISPR (clustered regularly interspaced short palindromic repeat), is an adaptive immune system that provides protection against mobile genetic elements (viruses, transposable elements and conjugative plasmids). CRISPR clusters contain spacers, sequences complementary to antecedent mobile elements, and target invading nucleic acids. CRISPR clusters are transcribed and processed into CRISPR RNA (crRNA). Acts as a dsDNA endonuclease. Involved in the integration of spacer DNA into the CRISPR cassette.</text>
</comment>
<comment type="similarity">
    <text evidence="10">Belongs to the CRISPR-associated endonuclease Cas1 family.</text>
</comment>
<evidence type="ECO:0000313" key="11">
    <source>
        <dbReference type="EMBL" id="BAY71347.1"/>
    </source>
</evidence>
<feature type="binding site" evidence="10">
    <location>
        <position position="161"/>
    </location>
    <ligand>
        <name>Mn(2+)</name>
        <dbReference type="ChEBI" id="CHEBI:29035"/>
    </ligand>
</feature>
<feature type="binding site" evidence="10">
    <location>
        <position position="226"/>
    </location>
    <ligand>
        <name>Mn(2+)</name>
        <dbReference type="ChEBI" id="CHEBI:29035"/>
    </ligand>
</feature>
<dbReference type="GO" id="GO:0003677">
    <property type="term" value="F:DNA binding"/>
    <property type="evidence" value="ECO:0007669"/>
    <property type="project" value="UniProtKB-KW"/>
</dbReference>
<dbReference type="PANTHER" id="PTHR34353:SF2">
    <property type="entry name" value="CRISPR-ASSOCIATED ENDONUCLEASE CAS1 1"/>
    <property type="match status" value="1"/>
</dbReference>
<organism evidence="11 12">
    <name type="scientific">Trichormus variabilis NIES-23</name>
    <dbReference type="NCBI Taxonomy" id="1973479"/>
    <lineage>
        <taxon>Bacteria</taxon>
        <taxon>Bacillati</taxon>
        <taxon>Cyanobacteriota</taxon>
        <taxon>Cyanophyceae</taxon>
        <taxon>Nostocales</taxon>
        <taxon>Nostocaceae</taxon>
        <taxon>Trichormus</taxon>
    </lineage>
</organism>
<protein>
    <recommendedName>
        <fullName evidence="10">CRISPR-associated endonuclease Cas1</fullName>
        <ecNumber evidence="10">3.1.-.-</ecNumber>
    </recommendedName>
</protein>
<dbReference type="Gene3D" id="3.100.10.20">
    <property type="entry name" value="CRISPR-associated endonuclease Cas1, N-terminal domain"/>
    <property type="match status" value="1"/>
</dbReference>
<evidence type="ECO:0000256" key="4">
    <source>
        <dbReference type="ARBA" id="ARBA00022801"/>
    </source>
</evidence>
<evidence type="ECO:0000256" key="8">
    <source>
        <dbReference type="ARBA" id="ARBA00023211"/>
    </source>
</evidence>
<dbReference type="Gene3D" id="1.20.120.920">
    <property type="entry name" value="CRISPR-associated endonuclease Cas1, C-terminal domain"/>
    <property type="match status" value="1"/>
</dbReference>
<dbReference type="GO" id="GO:0051607">
    <property type="term" value="P:defense response to virus"/>
    <property type="evidence" value="ECO:0007669"/>
    <property type="project" value="UniProtKB-UniRule"/>
</dbReference>
<dbReference type="GO" id="GO:0016787">
    <property type="term" value="F:hydrolase activity"/>
    <property type="evidence" value="ECO:0007669"/>
    <property type="project" value="UniProtKB-KW"/>
</dbReference>
<comment type="cofactor">
    <cofactor evidence="10">
        <name>Mg(2+)</name>
        <dbReference type="ChEBI" id="CHEBI:18420"/>
    </cofactor>
    <cofactor evidence="10">
        <name>Mn(2+)</name>
        <dbReference type="ChEBI" id="CHEBI:29035"/>
    </cofactor>
</comment>
<dbReference type="InterPro" id="IPR042206">
    <property type="entry name" value="CRISPR-assoc_Cas1_C"/>
</dbReference>
<reference evidence="11 12" key="1">
    <citation type="submission" date="2017-06" db="EMBL/GenBank/DDBJ databases">
        <title>Genome sequencing of cyanobaciteial culture collection at National Institute for Environmental Studies (NIES).</title>
        <authorList>
            <person name="Hirose Y."/>
            <person name="Shimura Y."/>
            <person name="Fujisawa T."/>
            <person name="Nakamura Y."/>
            <person name="Kawachi M."/>
        </authorList>
    </citation>
    <scope>NUCLEOTIDE SEQUENCE [LARGE SCALE GENOMIC DNA]</scope>
    <source>
        <strain evidence="11 12">NIES-23</strain>
    </source>
</reference>
<evidence type="ECO:0000256" key="1">
    <source>
        <dbReference type="ARBA" id="ARBA00022722"/>
    </source>
</evidence>
<keyword evidence="2 10" id="KW-0479">Metal-binding</keyword>
<dbReference type="NCBIfam" id="TIGR00287">
    <property type="entry name" value="cas1"/>
    <property type="match status" value="1"/>
</dbReference>
<keyword evidence="8 10" id="KW-0464">Manganese</keyword>
<dbReference type="HAMAP" id="MF_01470">
    <property type="entry name" value="Cas1"/>
    <property type="match status" value="1"/>
</dbReference>
<dbReference type="CDD" id="cd09636">
    <property type="entry name" value="Cas1_I-II-III"/>
    <property type="match status" value="1"/>
</dbReference>
<dbReference type="AlphaFoldDB" id="A0A1Z4KQY4"/>
<keyword evidence="1 10" id="KW-0540">Nuclease</keyword>